<dbReference type="Pfam" id="PF05552">
    <property type="entry name" value="MS_channel_1st_1"/>
    <property type="match status" value="2"/>
</dbReference>
<evidence type="ECO:0008006" key="4">
    <source>
        <dbReference type="Google" id="ProtNLM"/>
    </source>
</evidence>
<reference evidence="2 3" key="1">
    <citation type="journal article" date="2016" name="Nat. Commun.">
        <title>Thousands of microbial genomes shed light on interconnected biogeochemical processes in an aquifer system.</title>
        <authorList>
            <person name="Anantharaman K."/>
            <person name="Brown C.T."/>
            <person name="Hug L.A."/>
            <person name="Sharon I."/>
            <person name="Castelle C.J."/>
            <person name="Probst A.J."/>
            <person name="Thomas B.C."/>
            <person name="Singh A."/>
            <person name="Wilkins M.J."/>
            <person name="Karaoz U."/>
            <person name="Brodie E.L."/>
            <person name="Williams K.H."/>
            <person name="Hubbard S.S."/>
            <person name="Banfield J.F."/>
        </authorList>
    </citation>
    <scope>NUCLEOTIDE SEQUENCE [LARGE SCALE GENOMIC DNA]</scope>
</reference>
<keyword evidence="1" id="KW-0472">Membrane</keyword>
<feature type="transmembrane region" description="Helical" evidence="1">
    <location>
        <begin position="83"/>
        <end position="104"/>
    </location>
</feature>
<feature type="transmembrane region" description="Helical" evidence="1">
    <location>
        <begin position="24"/>
        <end position="49"/>
    </location>
</feature>
<dbReference type="AlphaFoldDB" id="A0A1F6CKM3"/>
<evidence type="ECO:0000313" key="3">
    <source>
        <dbReference type="Proteomes" id="UP000178370"/>
    </source>
</evidence>
<dbReference type="Proteomes" id="UP000178370">
    <property type="component" value="Unassembled WGS sequence"/>
</dbReference>
<dbReference type="InterPro" id="IPR008910">
    <property type="entry name" value="MSC_TM_helix"/>
</dbReference>
<gene>
    <name evidence="2" type="ORF">A2763_03550</name>
</gene>
<proteinExistence type="predicted"/>
<evidence type="ECO:0000313" key="2">
    <source>
        <dbReference type="EMBL" id="OGG49804.1"/>
    </source>
</evidence>
<keyword evidence="1" id="KW-0812">Transmembrane</keyword>
<organism evidence="2 3">
    <name type="scientific">Candidatus Kaiserbacteria bacterium RIFCSPHIGHO2_01_FULL_54_36</name>
    <dbReference type="NCBI Taxonomy" id="1798482"/>
    <lineage>
        <taxon>Bacteria</taxon>
        <taxon>Candidatus Kaiseribacteriota</taxon>
    </lineage>
</organism>
<dbReference type="Gene3D" id="1.10.287.1260">
    <property type="match status" value="1"/>
</dbReference>
<evidence type="ECO:0000256" key="1">
    <source>
        <dbReference type="SAM" id="Phobius"/>
    </source>
</evidence>
<feature type="transmembrane region" description="Helical" evidence="1">
    <location>
        <begin position="189"/>
        <end position="210"/>
    </location>
</feature>
<dbReference type="STRING" id="1798482.A2763_03550"/>
<name>A0A1F6CKM3_9BACT</name>
<protein>
    <recommendedName>
        <fullName evidence="4">Small-conductance mechanosensitive ion channel</fullName>
    </recommendedName>
</protein>
<feature type="transmembrane region" description="Helical" evidence="1">
    <location>
        <begin position="124"/>
        <end position="145"/>
    </location>
</feature>
<feature type="transmembrane region" description="Helical" evidence="1">
    <location>
        <begin position="157"/>
        <end position="177"/>
    </location>
</feature>
<comment type="caution">
    <text evidence="2">The sequence shown here is derived from an EMBL/GenBank/DDBJ whole genome shotgun (WGS) entry which is preliminary data.</text>
</comment>
<keyword evidence="1" id="KW-1133">Transmembrane helix</keyword>
<dbReference type="EMBL" id="MFKV01000027">
    <property type="protein sequence ID" value="OGG49804.1"/>
    <property type="molecule type" value="Genomic_DNA"/>
</dbReference>
<sequence length="230" mass="24181">MLVTQSVGSVQGSLYGLWYTVSEYLPAILAAVIVFIIGWIVGIILYRLVVEVVRVLRIDDALKAAGLNDAAKSAGFNLDVGRFLGTLVEWFAILVGLLASLDILNLSNVTVFLQTVVLLYLPQVIVAVLILILGAIVAEVVKGLVQGSARAAGAHGANLAGSVAKWAIWITAILAALNQLGVATEFVQTLFTGIVVAASLAFGLSFGLGGKEAAARTIERIRSEISHGRD</sequence>
<accession>A0A1F6CKM3</accession>